<dbReference type="EMBL" id="CP182909">
    <property type="protein sequence ID" value="XPM65038.1"/>
    <property type="molecule type" value="Genomic_DNA"/>
</dbReference>
<keyword evidence="2" id="KW-1185">Reference proteome</keyword>
<evidence type="ECO:0000313" key="2">
    <source>
        <dbReference type="Proteomes" id="UP000095472"/>
    </source>
</evidence>
<proteinExistence type="predicted"/>
<dbReference type="Proteomes" id="UP000095472">
    <property type="component" value="Chromosome"/>
</dbReference>
<reference evidence="1 2" key="1">
    <citation type="journal article" date="2016" name="Genome Announc.">
        <title>Draft Genome Sequence of the Thermotolerant Cyanobacterium Desertifilum sp. IPPAS B-1220.</title>
        <authorList>
            <person name="Mironov K.S."/>
            <person name="Sinetova M.A."/>
            <person name="Bolatkhan K."/>
            <person name="Zayadan B.K."/>
            <person name="Ustinova V.V."/>
            <person name="Kupriyanova E.V."/>
            <person name="Skrypnik A.N."/>
            <person name="Gogoleva N.E."/>
            <person name="Gogolev Y.V."/>
            <person name="Los D.A."/>
        </authorList>
    </citation>
    <scope>NUCLEOTIDE SEQUENCE [LARGE SCALE GENOMIC DNA]</scope>
    <source>
        <strain evidence="1 2">IPPAS B-1220</strain>
    </source>
</reference>
<name>A0ACD5GVN1_9CYAN</name>
<evidence type="ECO:0000313" key="1">
    <source>
        <dbReference type="EMBL" id="XPM65038.1"/>
    </source>
</evidence>
<accession>A0ACD5GVN1</accession>
<sequence>MAEGLMQQARDRGLPIFTYRLGRIAGDSQTGCFNVNDFLYRLIIGCVQLGSVPEGEMMLDVLPVDYASKAIVYLSQHPTENRVFHLVHPQPVSSGVLFEQLRSLGYSIQSLPYEQWRAKLLHIAQHQPEHALYPLVPLFPPQTAASNPPALQFDCQNVQAGLAHSPIRCIPLDNCLWETYFKHLIKREFLPQPSVLNSSI</sequence>
<gene>
    <name evidence="1" type="ORF">BH720_004050</name>
</gene>
<protein>
    <submittedName>
        <fullName evidence="1">SDR family oxidoreductase</fullName>
    </submittedName>
</protein>
<organism evidence="1 2">
    <name type="scientific">Desertifilum tharense IPPAS B-1220</name>
    <dbReference type="NCBI Taxonomy" id="1781255"/>
    <lineage>
        <taxon>Bacteria</taxon>
        <taxon>Bacillati</taxon>
        <taxon>Cyanobacteriota</taxon>
        <taxon>Cyanophyceae</taxon>
        <taxon>Desertifilales</taxon>
        <taxon>Desertifilaceae</taxon>
        <taxon>Desertifilum</taxon>
    </lineage>
</organism>